<dbReference type="Gene3D" id="2.120.10.30">
    <property type="entry name" value="TolB, C-terminal domain"/>
    <property type="match status" value="1"/>
</dbReference>
<name>A0A8T0F4Z5_ARGBR</name>
<dbReference type="EMBL" id="JABXBU010000030">
    <property type="protein sequence ID" value="KAF8784500.1"/>
    <property type="molecule type" value="Genomic_DNA"/>
</dbReference>
<dbReference type="GO" id="GO:0012505">
    <property type="term" value="C:endomembrane system"/>
    <property type="evidence" value="ECO:0007669"/>
    <property type="project" value="TreeGrafter"/>
</dbReference>
<evidence type="ECO:0000313" key="5">
    <source>
        <dbReference type="EMBL" id="KAF8784500.1"/>
    </source>
</evidence>
<dbReference type="InterPro" id="IPR011042">
    <property type="entry name" value="6-blade_b-propeller_TolB-like"/>
</dbReference>
<dbReference type="SUPFAM" id="SSF63829">
    <property type="entry name" value="Calcium-dependent phosphotriesterase"/>
    <property type="match status" value="1"/>
</dbReference>
<keyword evidence="6" id="KW-1185">Reference proteome</keyword>
<dbReference type="InterPro" id="IPR018119">
    <property type="entry name" value="Strictosidine_synth_cons-reg"/>
</dbReference>
<sequence>MFENEAGGRVIRYNIHSGETEILAKGLHFPNGVQLSNDGSFLLVCEIMNRRILRLFIKGEKKGKIEIFADALPAEPDNIRKSSGGGYWVGFTSARNSTNPLLPDRLSLYPNLKRFYGRIHTFFCSLLVKLSEIIDNCSFRSVAYKLNRGDYILSMFPRHGIVIEFSENGQILRSFHSPDGRISDLSEVQEHEGYLYLGSFVNRYLGRLRL</sequence>
<protein>
    <submittedName>
        <fullName evidence="5">Adipocyte plasma membrane-associated protein like</fullName>
    </submittedName>
</protein>
<evidence type="ECO:0000256" key="3">
    <source>
        <dbReference type="ARBA" id="ARBA00023180"/>
    </source>
</evidence>
<keyword evidence="2" id="KW-0597">Phosphoprotein</keyword>
<evidence type="ECO:0000256" key="1">
    <source>
        <dbReference type="ARBA" id="ARBA00009191"/>
    </source>
</evidence>
<feature type="domain" description="Strictosidine synthase conserved region" evidence="4">
    <location>
        <begin position="1"/>
        <end position="60"/>
    </location>
</feature>
<dbReference type="Proteomes" id="UP000807504">
    <property type="component" value="Unassembled WGS sequence"/>
</dbReference>
<evidence type="ECO:0000256" key="2">
    <source>
        <dbReference type="ARBA" id="ARBA00022553"/>
    </source>
</evidence>
<evidence type="ECO:0000313" key="6">
    <source>
        <dbReference type="Proteomes" id="UP000807504"/>
    </source>
</evidence>
<dbReference type="GO" id="GO:0016787">
    <property type="term" value="F:hydrolase activity"/>
    <property type="evidence" value="ECO:0007669"/>
    <property type="project" value="TreeGrafter"/>
</dbReference>
<comment type="caution">
    <text evidence="5">The sequence shown here is derived from an EMBL/GenBank/DDBJ whole genome shotgun (WGS) entry which is preliminary data.</text>
</comment>
<accession>A0A8T0F4Z5</accession>
<dbReference type="AlphaFoldDB" id="A0A8T0F4Z5"/>
<evidence type="ECO:0000259" key="4">
    <source>
        <dbReference type="Pfam" id="PF03088"/>
    </source>
</evidence>
<dbReference type="Pfam" id="PF03088">
    <property type="entry name" value="Str_synth"/>
    <property type="match status" value="1"/>
</dbReference>
<dbReference type="PANTHER" id="PTHR10426:SF88">
    <property type="entry name" value="ADIPOCYTE PLASMA MEMBRANE-ASSOCIATED PROTEIN HEMOMUCIN-RELATED"/>
    <property type="match status" value="1"/>
</dbReference>
<dbReference type="PANTHER" id="PTHR10426">
    <property type="entry name" value="STRICTOSIDINE SYNTHASE-RELATED"/>
    <property type="match status" value="1"/>
</dbReference>
<gene>
    <name evidence="5" type="ORF">HNY73_010169</name>
</gene>
<proteinExistence type="inferred from homology"/>
<organism evidence="5 6">
    <name type="scientific">Argiope bruennichi</name>
    <name type="common">Wasp spider</name>
    <name type="synonym">Aranea bruennichi</name>
    <dbReference type="NCBI Taxonomy" id="94029"/>
    <lineage>
        <taxon>Eukaryota</taxon>
        <taxon>Metazoa</taxon>
        <taxon>Ecdysozoa</taxon>
        <taxon>Arthropoda</taxon>
        <taxon>Chelicerata</taxon>
        <taxon>Arachnida</taxon>
        <taxon>Araneae</taxon>
        <taxon>Araneomorphae</taxon>
        <taxon>Entelegynae</taxon>
        <taxon>Araneoidea</taxon>
        <taxon>Araneidae</taxon>
        <taxon>Argiope</taxon>
    </lineage>
</organism>
<keyword evidence="3" id="KW-0325">Glycoprotein</keyword>
<reference evidence="5" key="1">
    <citation type="journal article" date="2020" name="bioRxiv">
        <title>Chromosome-level reference genome of the European wasp spider Argiope bruennichi: a resource for studies on range expansion and evolutionary adaptation.</title>
        <authorList>
            <person name="Sheffer M.M."/>
            <person name="Hoppe A."/>
            <person name="Krehenwinkel H."/>
            <person name="Uhl G."/>
            <person name="Kuss A.W."/>
            <person name="Jensen L."/>
            <person name="Jensen C."/>
            <person name="Gillespie R.G."/>
            <person name="Hoff K.J."/>
            <person name="Prost S."/>
        </authorList>
    </citation>
    <scope>NUCLEOTIDE SEQUENCE</scope>
</reference>
<comment type="similarity">
    <text evidence="1">Belongs to the strictosidine synthase family.</text>
</comment>
<reference evidence="5" key="2">
    <citation type="submission" date="2020-06" db="EMBL/GenBank/DDBJ databases">
        <authorList>
            <person name="Sheffer M."/>
        </authorList>
    </citation>
    <scope>NUCLEOTIDE SEQUENCE</scope>
</reference>